<proteinExistence type="predicted"/>
<evidence type="ECO:0008006" key="4">
    <source>
        <dbReference type="Google" id="ProtNLM"/>
    </source>
</evidence>
<sequence length="99" mass="11295">MSDALQIILEEAEGQEKTLGCQRLAVIWQGRELWIQPGDDGQLLIGVDDEEGDVEYANLLIRPLAVNLVSLELEMEPHADEEHSVYQEEHCCQDHDHHH</sequence>
<dbReference type="AlphaFoldDB" id="A0A562J1L2"/>
<dbReference type="Proteomes" id="UP000319627">
    <property type="component" value="Unassembled WGS sequence"/>
</dbReference>
<feature type="region of interest" description="Disordered" evidence="1">
    <location>
        <begin position="79"/>
        <end position="99"/>
    </location>
</feature>
<dbReference type="EMBL" id="VLKG01000001">
    <property type="protein sequence ID" value="TWH77129.1"/>
    <property type="molecule type" value="Genomic_DNA"/>
</dbReference>
<accession>A0A562J1L2</accession>
<evidence type="ECO:0000313" key="3">
    <source>
        <dbReference type="Proteomes" id="UP000319627"/>
    </source>
</evidence>
<dbReference type="RefSeq" id="WP_144569828.1">
    <property type="nucleotide sequence ID" value="NZ_VLKG01000001.1"/>
</dbReference>
<protein>
    <recommendedName>
        <fullName evidence="4">Topoisomerase II</fullName>
    </recommendedName>
</protein>
<name>A0A562J1L2_9GAMM</name>
<gene>
    <name evidence="2" type="ORF">LX59_00031</name>
</gene>
<keyword evidence="3" id="KW-1185">Reference proteome</keyword>
<dbReference type="OrthoDB" id="7007802at2"/>
<evidence type="ECO:0000313" key="2">
    <source>
        <dbReference type="EMBL" id="TWH77129.1"/>
    </source>
</evidence>
<organism evidence="2 3">
    <name type="scientific">Azomonas agilis</name>
    <dbReference type="NCBI Taxonomy" id="116849"/>
    <lineage>
        <taxon>Bacteria</taxon>
        <taxon>Pseudomonadati</taxon>
        <taxon>Pseudomonadota</taxon>
        <taxon>Gammaproteobacteria</taxon>
        <taxon>Pseudomonadales</taxon>
        <taxon>Pseudomonadaceae</taxon>
        <taxon>Azomonas</taxon>
    </lineage>
</organism>
<comment type="caution">
    <text evidence="2">The sequence shown here is derived from an EMBL/GenBank/DDBJ whole genome shotgun (WGS) entry which is preliminary data.</text>
</comment>
<evidence type="ECO:0000256" key="1">
    <source>
        <dbReference type="SAM" id="MobiDB-lite"/>
    </source>
</evidence>
<reference evidence="2 3" key="1">
    <citation type="submission" date="2019-07" db="EMBL/GenBank/DDBJ databases">
        <title>Genomic Encyclopedia of Type Strains, Phase I: the one thousand microbial genomes (KMG-I) project.</title>
        <authorList>
            <person name="Kyrpides N."/>
        </authorList>
    </citation>
    <scope>NUCLEOTIDE SEQUENCE [LARGE SCALE GENOMIC DNA]</scope>
    <source>
        <strain evidence="2 3">DSM 375</strain>
    </source>
</reference>